<dbReference type="STRING" id="230819.A0A5C3KDT4"/>
<evidence type="ECO:0000256" key="6">
    <source>
        <dbReference type="RuleBase" id="RU365009"/>
    </source>
</evidence>
<evidence type="ECO:0000313" key="7">
    <source>
        <dbReference type="EMBL" id="TFK18108.1"/>
    </source>
</evidence>
<evidence type="ECO:0000256" key="5">
    <source>
        <dbReference type="ARBA" id="ARBA00023157"/>
    </source>
</evidence>
<dbReference type="EMBL" id="ML210430">
    <property type="protein sequence ID" value="TFK18108.1"/>
    <property type="molecule type" value="Genomic_DNA"/>
</dbReference>
<evidence type="ECO:0000313" key="8">
    <source>
        <dbReference type="Proteomes" id="UP000307440"/>
    </source>
</evidence>
<comment type="subcellular location">
    <subcellularLocation>
        <location evidence="1 6">Secreted</location>
        <location evidence="1 6">Cell wall</location>
    </subcellularLocation>
</comment>
<gene>
    <name evidence="7" type="ORF">FA15DRAFT_628293</name>
</gene>
<evidence type="ECO:0000256" key="2">
    <source>
        <dbReference type="ARBA" id="ARBA00010446"/>
    </source>
</evidence>
<keyword evidence="5 6" id="KW-1015">Disulfide bond</keyword>
<proteinExistence type="inferred from homology"/>
<evidence type="ECO:0000256" key="4">
    <source>
        <dbReference type="ARBA" id="ARBA00022525"/>
    </source>
</evidence>
<dbReference type="CDD" id="cd23507">
    <property type="entry name" value="hydrophobin_I"/>
    <property type="match status" value="1"/>
</dbReference>
<sequence>MARVLMSLAYGPLALVLLMLALLNVVAAHDSIPASKCGARNMKCCNLISASNDSVLGPVLNTLGVVVGDVAKLVGISCTPLDLLGLTQSKECQGHPLCCEGQDFSGVLGIVSVGCTPIRIGA</sequence>
<dbReference type="Pfam" id="PF01185">
    <property type="entry name" value="Hydrophobin"/>
    <property type="match status" value="1"/>
</dbReference>
<keyword evidence="4 6" id="KW-0964">Secreted</keyword>
<feature type="chain" id="PRO_5023153081" description="Hydrophobin" evidence="6">
    <location>
        <begin position="29"/>
        <end position="122"/>
    </location>
</feature>
<feature type="signal peptide" evidence="6">
    <location>
        <begin position="1"/>
        <end position="28"/>
    </location>
</feature>
<keyword evidence="8" id="KW-1185">Reference proteome</keyword>
<protein>
    <recommendedName>
        <fullName evidence="6">Hydrophobin</fullName>
    </recommendedName>
</protein>
<dbReference type="GO" id="GO:0005199">
    <property type="term" value="F:structural constituent of cell wall"/>
    <property type="evidence" value="ECO:0007669"/>
    <property type="project" value="InterPro"/>
</dbReference>
<accession>A0A5C3KDT4</accession>
<name>A0A5C3KDT4_COPMA</name>
<keyword evidence="3 6" id="KW-0134">Cell wall</keyword>
<comment type="similarity">
    <text evidence="2 6">Belongs to the fungal hydrophobin family.</text>
</comment>
<evidence type="ECO:0000256" key="3">
    <source>
        <dbReference type="ARBA" id="ARBA00022512"/>
    </source>
</evidence>
<reference evidence="7 8" key="1">
    <citation type="journal article" date="2019" name="Nat. Ecol. Evol.">
        <title>Megaphylogeny resolves global patterns of mushroom evolution.</title>
        <authorList>
            <person name="Varga T."/>
            <person name="Krizsan K."/>
            <person name="Foldi C."/>
            <person name="Dima B."/>
            <person name="Sanchez-Garcia M."/>
            <person name="Sanchez-Ramirez S."/>
            <person name="Szollosi G.J."/>
            <person name="Szarkandi J.G."/>
            <person name="Papp V."/>
            <person name="Albert L."/>
            <person name="Andreopoulos W."/>
            <person name="Angelini C."/>
            <person name="Antonin V."/>
            <person name="Barry K.W."/>
            <person name="Bougher N.L."/>
            <person name="Buchanan P."/>
            <person name="Buyck B."/>
            <person name="Bense V."/>
            <person name="Catcheside P."/>
            <person name="Chovatia M."/>
            <person name="Cooper J."/>
            <person name="Damon W."/>
            <person name="Desjardin D."/>
            <person name="Finy P."/>
            <person name="Geml J."/>
            <person name="Haridas S."/>
            <person name="Hughes K."/>
            <person name="Justo A."/>
            <person name="Karasinski D."/>
            <person name="Kautmanova I."/>
            <person name="Kiss B."/>
            <person name="Kocsube S."/>
            <person name="Kotiranta H."/>
            <person name="LaButti K.M."/>
            <person name="Lechner B.E."/>
            <person name="Liimatainen K."/>
            <person name="Lipzen A."/>
            <person name="Lukacs Z."/>
            <person name="Mihaltcheva S."/>
            <person name="Morgado L.N."/>
            <person name="Niskanen T."/>
            <person name="Noordeloos M.E."/>
            <person name="Ohm R.A."/>
            <person name="Ortiz-Santana B."/>
            <person name="Ovrebo C."/>
            <person name="Racz N."/>
            <person name="Riley R."/>
            <person name="Savchenko A."/>
            <person name="Shiryaev A."/>
            <person name="Soop K."/>
            <person name="Spirin V."/>
            <person name="Szebenyi C."/>
            <person name="Tomsovsky M."/>
            <person name="Tulloss R.E."/>
            <person name="Uehling J."/>
            <person name="Grigoriev I.V."/>
            <person name="Vagvolgyi C."/>
            <person name="Papp T."/>
            <person name="Martin F.M."/>
            <person name="Miettinen O."/>
            <person name="Hibbett D.S."/>
            <person name="Nagy L.G."/>
        </authorList>
    </citation>
    <scope>NUCLEOTIDE SEQUENCE [LARGE SCALE GENOMIC DNA]</scope>
    <source>
        <strain evidence="7 8">CBS 121175</strain>
    </source>
</reference>
<dbReference type="SMART" id="SM00075">
    <property type="entry name" value="HYDRO"/>
    <property type="match status" value="1"/>
</dbReference>
<evidence type="ECO:0000256" key="1">
    <source>
        <dbReference type="ARBA" id="ARBA00004191"/>
    </source>
</evidence>
<organism evidence="7 8">
    <name type="scientific">Coprinopsis marcescibilis</name>
    <name type="common">Agaric fungus</name>
    <name type="synonym">Psathyrella marcescibilis</name>
    <dbReference type="NCBI Taxonomy" id="230819"/>
    <lineage>
        <taxon>Eukaryota</taxon>
        <taxon>Fungi</taxon>
        <taxon>Dikarya</taxon>
        <taxon>Basidiomycota</taxon>
        <taxon>Agaricomycotina</taxon>
        <taxon>Agaricomycetes</taxon>
        <taxon>Agaricomycetidae</taxon>
        <taxon>Agaricales</taxon>
        <taxon>Agaricineae</taxon>
        <taxon>Psathyrellaceae</taxon>
        <taxon>Coprinopsis</taxon>
    </lineage>
</organism>
<dbReference type="GO" id="GO:0009277">
    <property type="term" value="C:fungal-type cell wall"/>
    <property type="evidence" value="ECO:0007669"/>
    <property type="project" value="InterPro"/>
</dbReference>
<dbReference type="Proteomes" id="UP000307440">
    <property type="component" value="Unassembled WGS sequence"/>
</dbReference>
<keyword evidence="6" id="KW-0732">Signal</keyword>
<dbReference type="OrthoDB" id="3044485at2759"/>
<dbReference type="AlphaFoldDB" id="A0A5C3KDT4"/>
<dbReference type="InterPro" id="IPR001338">
    <property type="entry name" value="Class_I_Hydrophobin"/>
</dbReference>